<dbReference type="AlphaFoldDB" id="A0A3B3ZT47"/>
<evidence type="ECO:0000256" key="1">
    <source>
        <dbReference type="SAM" id="MobiDB-lite"/>
    </source>
</evidence>
<protein>
    <submittedName>
        <fullName evidence="2">Uncharacterized protein</fullName>
    </submittedName>
</protein>
<accession>A0A3B3ZT47</accession>
<reference evidence="2" key="2">
    <citation type="submission" date="2025-09" db="UniProtKB">
        <authorList>
            <consortium name="Ensembl"/>
        </authorList>
    </citation>
    <scope>IDENTIFICATION</scope>
</reference>
<dbReference type="PANTHER" id="PTHR31097">
    <property type="entry name" value="SI:DKEY-276J7.1"/>
    <property type="match status" value="1"/>
</dbReference>
<dbReference type="InterPro" id="IPR040247">
    <property type="entry name" value="DUF5524"/>
</dbReference>
<feature type="region of interest" description="Disordered" evidence="1">
    <location>
        <begin position="74"/>
        <end position="155"/>
    </location>
</feature>
<keyword evidence="3" id="KW-1185">Reference proteome</keyword>
<proteinExistence type="predicted"/>
<dbReference type="PANTHER" id="PTHR31097:SF2">
    <property type="entry name" value="CHROMOSOME 7 OPEN READING FRAME 57"/>
    <property type="match status" value="1"/>
</dbReference>
<sequence>DIVCIVYNIPRPSPDGPDKNVHLHMNGHISQIPGLSPKLKDLSDGDRARGRRVGVLASDSEYVKLAKQGGHKGLLWHNDSPSTSSPHSYKAPDWFSTVNDGNGNPSEHKRSPRALQRREPPFWSDNMSIWERKDSSASTENNYIPDGETEKLPSQNLERSKFRRTVFDKKPVPVDMSTLLSFGYMGDSKPTA</sequence>
<organism evidence="2 3">
    <name type="scientific">Periophthalmus magnuspinnatus</name>
    <dbReference type="NCBI Taxonomy" id="409849"/>
    <lineage>
        <taxon>Eukaryota</taxon>
        <taxon>Metazoa</taxon>
        <taxon>Chordata</taxon>
        <taxon>Craniata</taxon>
        <taxon>Vertebrata</taxon>
        <taxon>Euteleostomi</taxon>
        <taxon>Actinopterygii</taxon>
        <taxon>Neopterygii</taxon>
        <taxon>Teleostei</taxon>
        <taxon>Neoteleostei</taxon>
        <taxon>Acanthomorphata</taxon>
        <taxon>Gobiaria</taxon>
        <taxon>Gobiiformes</taxon>
        <taxon>Gobioidei</taxon>
        <taxon>Gobiidae</taxon>
        <taxon>Oxudercinae</taxon>
        <taxon>Periophthalmus</taxon>
    </lineage>
</organism>
<dbReference type="STRING" id="409849.ENSPMGP00000007715"/>
<dbReference type="Pfam" id="PF17662">
    <property type="entry name" value="DUF5524"/>
    <property type="match status" value="1"/>
</dbReference>
<dbReference type="Proteomes" id="UP000261520">
    <property type="component" value="Unplaced"/>
</dbReference>
<reference evidence="2" key="1">
    <citation type="submission" date="2025-08" db="UniProtKB">
        <authorList>
            <consortium name="Ensembl"/>
        </authorList>
    </citation>
    <scope>IDENTIFICATION</scope>
</reference>
<evidence type="ECO:0000313" key="3">
    <source>
        <dbReference type="Proteomes" id="UP000261520"/>
    </source>
</evidence>
<evidence type="ECO:0000313" key="2">
    <source>
        <dbReference type="Ensembl" id="ENSPMGP00000007715.1"/>
    </source>
</evidence>
<dbReference type="Ensembl" id="ENSPMGT00000008204.1">
    <property type="protein sequence ID" value="ENSPMGP00000007715.1"/>
    <property type="gene ID" value="ENSPMGG00000006394.1"/>
</dbReference>
<feature type="compositionally biased region" description="Polar residues" evidence="1">
    <location>
        <begin position="96"/>
        <end position="105"/>
    </location>
</feature>
<name>A0A3B3ZT47_9GOBI</name>